<keyword evidence="5 8" id="KW-0175">Coiled coil</keyword>
<name>A0A024TNT4_9STRA</name>
<evidence type="ECO:0000256" key="7">
    <source>
        <dbReference type="RuleBase" id="RU000394"/>
    </source>
</evidence>
<keyword evidence="6 7" id="KW-0505">Motor protein</keyword>
<keyword evidence="7" id="KW-0493">Microtubule</keyword>
<dbReference type="InterPro" id="IPR001752">
    <property type="entry name" value="Kinesin_motor_dom"/>
</dbReference>
<dbReference type="PROSITE" id="PS00411">
    <property type="entry name" value="KINESIN_MOTOR_1"/>
    <property type="match status" value="1"/>
</dbReference>
<dbReference type="PRINTS" id="PR00380">
    <property type="entry name" value="KINESINHEAVY"/>
</dbReference>
<dbReference type="SUPFAM" id="SSF52540">
    <property type="entry name" value="P-loop containing nucleoside triphosphate hydrolases"/>
    <property type="match status" value="1"/>
</dbReference>
<dbReference type="PANTHER" id="PTHR47969">
    <property type="entry name" value="CHROMOSOME-ASSOCIATED KINESIN KIF4A-RELATED"/>
    <property type="match status" value="1"/>
</dbReference>
<keyword evidence="3 6" id="KW-0547">Nucleotide-binding</keyword>
<feature type="domain" description="Kinesin motor" evidence="9">
    <location>
        <begin position="7"/>
        <end position="336"/>
    </location>
</feature>
<evidence type="ECO:0000256" key="8">
    <source>
        <dbReference type="SAM" id="Coils"/>
    </source>
</evidence>
<feature type="binding site" evidence="6">
    <location>
        <begin position="90"/>
        <end position="97"/>
    </location>
    <ligand>
        <name>ATP</name>
        <dbReference type="ChEBI" id="CHEBI:30616"/>
    </ligand>
</feature>
<feature type="coiled-coil region" evidence="8">
    <location>
        <begin position="536"/>
        <end position="563"/>
    </location>
</feature>
<dbReference type="GO" id="GO:0005875">
    <property type="term" value="C:microtubule associated complex"/>
    <property type="evidence" value="ECO:0007669"/>
    <property type="project" value="TreeGrafter"/>
</dbReference>
<dbReference type="CDD" id="cd00106">
    <property type="entry name" value="KISc"/>
    <property type="match status" value="1"/>
</dbReference>
<dbReference type="Gene3D" id="3.40.850.10">
    <property type="entry name" value="Kinesin motor domain"/>
    <property type="match status" value="1"/>
</dbReference>
<evidence type="ECO:0000256" key="4">
    <source>
        <dbReference type="ARBA" id="ARBA00022840"/>
    </source>
</evidence>
<dbReference type="GO" id="GO:0007052">
    <property type="term" value="P:mitotic spindle organization"/>
    <property type="evidence" value="ECO:0007669"/>
    <property type="project" value="TreeGrafter"/>
</dbReference>
<organism evidence="10">
    <name type="scientific">Aphanomyces invadans</name>
    <dbReference type="NCBI Taxonomy" id="157072"/>
    <lineage>
        <taxon>Eukaryota</taxon>
        <taxon>Sar</taxon>
        <taxon>Stramenopiles</taxon>
        <taxon>Oomycota</taxon>
        <taxon>Saprolegniomycetes</taxon>
        <taxon>Saprolegniales</taxon>
        <taxon>Verrucalvaceae</taxon>
        <taxon>Aphanomyces</taxon>
    </lineage>
</organism>
<dbReference type="SMART" id="SM00129">
    <property type="entry name" value="KISc"/>
    <property type="match status" value="1"/>
</dbReference>
<dbReference type="AlphaFoldDB" id="A0A024TNT4"/>
<dbReference type="GO" id="GO:0008017">
    <property type="term" value="F:microtubule binding"/>
    <property type="evidence" value="ECO:0007669"/>
    <property type="project" value="InterPro"/>
</dbReference>
<dbReference type="VEuPathDB" id="FungiDB:H310_10854"/>
<dbReference type="GO" id="GO:0007018">
    <property type="term" value="P:microtubule-based movement"/>
    <property type="evidence" value="ECO:0007669"/>
    <property type="project" value="InterPro"/>
</dbReference>
<evidence type="ECO:0000256" key="1">
    <source>
        <dbReference type="ARBA" id="ARBA00004496"/>
    </source>
</evidence>
<dbReference type="GeneID" id="20087904"/>
<reference evidence="10" key="1">
    <citation type="submission" date="2013-12" db="EMBL/GenBank/DDBJ databases">
        <title>The Genome Sequence of Aphanomyces invadans NJM9701.</title>
        <authorList>
            <consortium name="The Broad Institute Genomics Platform"/>
            <person name="Russ C."/>
            <person name="Tyler B."/>
            <person name="van West P."/>
            <person name="Dieguez-Uribeondo J."/>
            <person name="Young S.K."/>
            <person name="Zeng Q."/>
            <person name="Gargeya S."/>
            <person name="Fitzgerald M."/>
            <person name="Abouelleil A."/>
            <person name="Alvarado L."/>
            <person name="Chapman S.B."/>
            <person name="Gainer-Dewar J."/>
            <person name="Goldberg J."/>
            <person name="Griggs A."/>
            <person name="Gujja S."/>
            <person name="Hansen M."/>
            <person name="Howarth C."/>
            <person name="Imamovic A."/>
            <person name="Ireland A."/>
            <person name="Larimer J."/>
            <person name="McCowan C."/>
            <person name="Murphy C."/>
            <person name="Pearson M."/>
            <person name="Poon T.W."/>
            <person name="Priest M."/>
            <person name="Roberts A."/>
            <person name="Saif S."/>
            <person name="Shea T."/>
            <person name="Sykes S."/>
            <person name="Wortman J."/>
            <person name="Nusbaum C."/>
            <person name="Birren B."/>
        </authorList>
    </citation>
    <scope>NUCLEOTIDE SEQUENCE [LARGE SCALE GENOMIC DNA]</scope>
    <source>
        <strain evidence="10">NJM9701</strain>
    </source>
</reference>
<proteinExistence type="inferred from homology"/>
<dbReference type="GO" id="GO:0051231">
    <property type="term" value="P:spindle elongation"/>
    <property type="evidence" value="ECO:0007669"/>
    <property type="project" value="TreeGrafter"/>
</dbReference>
<evidence type="ECO:0000256" key="5">
    <source>
        <dbReference type="ARBA" id="ARBA00023054"/>
    </source>
</evidence>
<sequence length="698" mass="79629">MTSNDVNVKVAVRCRPMSSKEAQMGSRPIIKVTDQCIAIENPTDPSDDKTFTFDFAFDTDSVQDHVYAAVAQPLVDQAFQGYNGTIFAYGQTGSGKTHTMMGSGDDHGIIPKMNEDLFRRVETQSNDTTKYLITVSFLEIYNEVIKDLLNPSDKVLKIREHPDMGIYVEHLAELVVRDPADVTRLLEEGNKVRQVAATQMNERSSRSHSCFTIKIASKKIETLHDMTRETMMNAKINLVDLAGSERAAKTGATGDRLKEGAAINKSLSALGNVINMLADRSKKGHVPYRDSKLTRLLQESLGGNSLTVMIAAVSPADYNFDESLGTLQYANRAKSIKNATRKNEDVNEKMIRELREEIERLRQMVQGSGAISHTHAQPSSDALHDMDEMIANLERAKQQSWDEKERLARLYEEERQKSLANEKNILAFMQTVREEKIDGIKRVKALHQDKIKLAKAFRERKDKYGQIKLQLQRDIQTYQDALQANADDGVIQPVLRSIEATKQLLISERDGLAVLKDRQKDVEVKILEEEADIAAKSAVLQENEKLRQAIQDDERAKMRMEKEKFLEQALADERQRLHTQAEDERVKLEQILSESVDKEKRLAEEVILQREKSLAMSEEMHKMRHKFAEEQTRTKKQLQEMLHGLQAQWLHEKKHMDEKFVEAMRLLTKAHADIVYLTKKNEALERQLEDQVGKVHLN</sequence>
<dbReference type="Pfam" id="PF00225">
    <property type="entry name" value="Kinesin"/>
    <property type="match status" value="1"/>
</dbReference>
<evidence type="ECO:0000256" key="3">
    <source>
        <dbReference type="ARBA" id="ARBA00022741"/>
    </source>
</evidence>
<comment type="subcellular location">
    <subcellularLocation>
        <location evidence="1">Cytoplasm</location>
    </subcellularLocation>
</comment>
<evidence type="ECO:0000259" key="9">
    <source>
        <dbReference type="PROSITE" id="PS50067"/>
    </source>
</evidence>
<dbReference type="GO" id="GO:0005524">
    <property type="term" value="F:ATP binding"/>
    <property type="evidence" value="ECO:0007669"/>
    <property type="project" value="UniProtKB-UniRule"/>
</dbReference>
<dbReference type="RefSeq" id="XP_008875553.1">
    <property type="nucleotide sequence ID" value="XM_008877331.1"/>
</dbReference>
<dbReference type="EMBL" id="KI913979">
    <property type="protein sequence ID" value="ETV95800.1"/>
    <property type="molecule type" value="Genomic_DNA"/>
</dbReference>
<dbReference type="STRING" id="157072.A0A024TNT4"/>
<dbReference type="PANTHER" id="PTHR47969:SF15">
    <property type="entry name" value="CHROMOSOME-ASSOCIATED KINESIN KIF4A-RELATED"/>
    <property type="match status" value="1"/>
</dbReference>
<comment type="similarity">
    <text evidence="6 7">Belongs to the TRAFAC class myosin-kinesin ATPase superfamily. Kinesin family.</text>
</comment>
<dbReference type="InterPro" id="IPR036961">
    <property type="entry name" value="Kinesin_motor_dom_sf"/>
</dbReference>
<gene>
    <name evidence="10" type="ORF">H310_10854</name>
</gene>
<dbReference type="GO" id="GO:0003777">
    <property type="term" value="F:microtubule motor activity"/>
    <property type="evidence" value="ECO:0007669"/>
    <property type="project" value="InterPro"/>
</dbReference>
<dbReference type="eggNOG" id="KOG0245">
    <property type="taxonomic scope" value="Eukaryota"/>
</dbReference>
<dbReference type="InterPro" id="IPR027417">
    <property type="entry name" value="P-loop_NTPase"/>
</dbReference>
<dbReference type="GO" id="GO:0005737">
    <property type="term" value="C:cytoplasm"/>
    <property type="evidence" value="ECO:0007669"/>
    <property type="project" value="UniProtKB-SubCell"/>
</dbReference>
<dbReference type="InterPro" id="IPR027640">
    <property type="entry name" value="Kinesin-like_fam"/>
</dbReference>
<protein>
    <recommendedName>
        <fullName evidence="7">Kinesin-like protein</fullName>
    </recommendedName>
</protein>
<feature type="coiled-coil region" evidence="8">
    <location>
        <begin position="336"/>
        <end position="413"/>
    </location>
</feature>
<dbReference type="FunFam" id="3.40.850.10:FF:000082">
    <property type="entry name" value="OSM3-like kinesin"/>
    <property type="match status" value="1"/>
</dbReference>
<dbReference type="OrthoDB" id="3176171at2759"/>
<keyword evidence="2" id="KW-0963">Cytoplasm</keyword>
<evidence type="ECO:0000313" key="10">
    <source>
        <dbReference type="EMBL" id="ETV95800.1"/>
    </source>
</evidence>
<dbReference type="GO" id="GO:0005874">
    <property type="term" value="C:microtubule"/>
    <property type="evidence" value="ECO:0007669"/>
    <property type="project" value="UniProtKB-KW"/>
</dbReference>
<evidence type="ECO:0000256" key="6">
    <source>
        <dbReference type="PROSITE-ProRule" id="PRU00283"/>
    </source>
</evidence>
<accession>A0A024TNT4</accession>
<dbReference type="InterPro" id="IPR019821">
    <property type="entry name" value="Kinesin_motor_CS"/>
</dbReference>
<evidence type="ECO:0000256" key="2">
    <source>
        <dbReference type="ARBA" id="ARBA00022490"/>
    </source>
</evidence>
<dbReference type="PROSITE" id="PS50067">
    <property type="entry name" value="KINESIN_MOTOR_2"/>
    <property type="match status" value="1"/>
</dbReference>
<keyword evidence="4 6" id="KW-0067">ATP-binding</keyword>